<protein>
    <submittedName>
        <fullName evidence="6">Putative MAPEG superfamily protein</fullName>
    </submittedName>
</protein>
<dbReference type="Pfam" id="PF01124">
    <property type="entry name" value="MAPEG"/>
    <property type="match status" value="1"/>
</dbReference>
<evidence type="ECO:0000256" key="1">
    <source>
        <dbReference type="ARBA" id="ARBA00004370"/>
    </source>
</evidence>
<dbReference type="SUPFAM" id="SSF161084">
    <property type="entry name" value="MAPEG domain-like"/>
    <property type="match status" value="1"/>
</dbReference>
<feature type="transmembrane region" description="Helical" evidence="5">
    <location>
        <begin position="122"/>
        <end position="140"/>
    </location>
</feature>
<dbReference type="PANTHER" id="PTHR35371:SF1">
    <property type="entry name" value="BLR7753 PROTEIN"/>
    <property type="match status" value="1"/>
</dbReference>
<evidence type="ECO:0000256" key="2">
    <source>
        <dbReference type="ARBA" id="ARBA00022692"/>
    </source>
</evidence>
<evidence type="ECO:0000256" key="4">
    <source>
        <dbReference type="ARBA" id="ARBA00023136"/>
    </source>
</evidence>
<dbReference type="PANTHER" id="PTHR35371">
    <property type="entry name" value="INNER MEMBRANE PROTEIN"/>
    <property type="match status" value="1"/>
</dbReference>
<dbReference type="GeneID" id="51113574"/>
<name>A0A561X9F4_ACIDE</name>
<feature type="transmembrane region" description="Helical" evidence="5">
    <location>
        <begin position="12"/>
        <end position="31"/>
    </location>
</feature>
<dbReference type="Proteomes" id="UP000321485">
    <property type="component" value="Unassembled WGS sequence"/>
</dbReference>
<dbReference type="EMBL" id="VJWE01000019">
    <property type="protein sequence ID" value="TWG32745.1"/>
    <property type="molecule type" value="Genomic_DNA"/>
</dbReference>
<evidence type="ECO:0000256" key="3">
    <source>
        <dbReference type="ARBA" id="ARBA00022989"/>
    </source>
</evidence>
<dbReference type="InterPro" id="IPR023352">
    <property type="entry name" value="MAPEG-like_dom_sf"/>
</dbReference>
<feature type="transmembrane region" description="Helical" evidence="5">
    <location>
        <begin position="97"/>
        <end position="115"/>
    </location>
</feature>
<sequence length="141" mass="15691">MNTTLHVARFTVAYWCVLFAALLPIACAWLAKSGNFGKSRKEGGFDNHDPRGWLSRQTDWRGRANAAQANSFEALPFFIGAVIIAHLLGAGQTLLDLLALLYVFLRIFYVMMYVADMPMARSAVWAGGFLVNIAILFIGYR</sequence>
<keyword evidence="2 5" id="KW-0812">Transmembrane</keyword>
<comment type="subcellular location">
    <subcellularLocation>
        <location evidence="1">Membrane</location>
    </subcellularLocation>
</comment>
<dbReference type="Gene3D" id="1.20.120.550">
    <property type="entry name" value="Membrane associated eicosanoid/glutathione metabolism-like domain"/>
    <property type="match status" value="1"/>
</dbReference>
<dbReference type="RefSeq" id="WP_056743563.1">
    <property type="nucleotide sequence ID" value="NZ_CAXUPI020000006.1"/>
</dbReference>
<dbReference type="InterPro" id="IPR001129">
    <property type="entry name" value="Membr-assoc_MAPEG"/>
</dbReference>
<dbReference type="AlphaFoldDB" id="A0A561X9F4"/>
<keyword evidence="4 5" id="KW-0472">Membrane</keyword>
<evidence type="ECO:0000256" key="5">
    <source>
        <dbReference type="SAM" id="Phobius"/>
    </source>
</evidence>
<gene>
    <name evidence="6" type="ORF">ATF69_4543</name>
</gene>
<dbReference type="GO" id="GO:0016020">
    <property type="term" value="C:membrane"/>
    <property type="evidence" value="ECO:0007669"/>
    <property type="project" value="UniProtKB-SubCell"/>
</dbReference>
<organism evidence="6 7">
    <name type="scientific">Acidovorax delafieldii</name>
    <name type="common">Pseudomonas delafieldii</name>
    <dbReference type="NCBI Taxonomy" id="47920"/>
    <lineage>
        <taxon>Bacteria</taxon>
        <taxon>Pseudomonadati</taxon>
        <taxon>Pseudomonadota</taxon>
        <taxon>Betaproteobacteria</taxon>
        <taxon>Burkholderiales</taxon>
        <taxon>Comamonadaceae</taxon>
        <taxon>Acidovorax</taxon>
    </lineage>
</organism>
<reference evidence="6 7" key="1">
    <citation type="journal article" date="2015" name="Stand. Genomic Sci.">
        <title>Genomic Encyclopedia of Bacterial and Archaeal Type Strains, Phase III: the genomes of soil and plant-associated and newly described type strains.</title>
        <authorList>
            <person name="Whitman W.B."/>
            <person name="Woyke T."/>
            <person name="Klenk H.P."/>
            <person name="Zhou Y."/>
            <person name="Lilburn T.G."/>
            <person name="Beck B.J."/>
            <person name="De Vos P."/>
            <person name="Vandamme P."/>
            <person name="Eisen J.A."/>
            <person name="Garrity G."/>
            <person name="Hugenholtz P."/>
            <person name="Kyrpides N.C."/>
        </authorList>
    </citation>
    <scope>NUCLEOTIDE SEQUENCE [LARGE SCALE GENOMIC DNA]</scope>
    <source>
        <strain evidence="6 7">DSM 64</strain>
    </source>
</reference>
<keyword evidence="3 5" id="KW-1133">Transmembrane helix</keyword>
<proteinExistence type="predicted"/>
<feature type="transmembrane region" description="Helical" evidence="5">
    <location>
        <begin position="71"/>
        <end position="91"/>
    </location>
</feature>
<comment type="caution">
    <text evidence="6">The sequence shown here is derived from an EMBL/GenBank/DDBJ whole genome shotgun (WGS) entry which is preliminary data.</text>
</comment>
<accession>A0A561X9F4</accession>
<evidence type="ECO:0000313" key="6">
    <source>
        <dbReference type="EMBL" id="TWG32745.1"/>
    </source>
</evidence>
<evidence type="ECO:0000313" key="7">
    <source>
        <dbReference type="Proteomes" id="UP000321485"/>
    </source>
</evidence>